<evidence type="ECO:0000256" key="3">
    <source>
        <dbReference type="ARBA" id="ARBA00022840"/>
    </source>
</evidence>
<comment type="caution">
    <text evidence="6">The sequence shown here is derived from an EMBL/GenBank/DDBJ whole genome shotgun (WGS) entry which is preliminary data.</text>
</comment>
<dbReference type="PROSITE" id="PS50893">
    <property type="entry name" value="ABC_TRANSPORTER_2"/>
    <property type="match status" value="2"/>
</dbReference>
<dbReference type="PROSITE" id="PS00211">
    <property type="entry name" value="ABC_TRANSPORTER_1"/>
    <property type="match status" value="2"/>
</dbReference>
<keyword evidence="1" id="KW-0677">Repeat</keyword>
<feature type="domain" description="ABC transporter" evidence="5">
    <location>
        <begin position="634"/>
        <end position="852"/>
    </location>
</feature>
<dbReference type="Pfam" id="PF00005">
    <property type="entry name" value="ABC_tran"/>
    <property type="match status" value="2"/>
</dbReference>
<feature type="region of interest" description="Disordered" evidence="4">
    <location>
        <begin position="87"/>
        <end position="167"/>
    </location>
</feature>
<dbReference type="InterPro" id="IPR003439">
    <property type="entry name" value="ABC_transporter-like_ATP-bd"/>
</dbReference>
<organism evidence="6 7">
    <name type="scientific">Moesziomyces aphidis</name>
    <name type="common">Pseudozyma aphidis</name>
    <dbReference type="NCBI Taxonomy" id="84754"/>
    <lineage>
        <taxon>Eukaryota</taxon>
        <taxon>Fungi</taxon>
        <taxon>Dikarya</taxon>
        <taxon>Basidiomycota</taxon>
        <taxon>Ustilaginomycotina</taxon>
        <taxon>Ustilaginomycetes</taxon>
        <taxon>Ustilaginales</taxon>
        <taxon>Ustilaginaceae</taxon>
        <taxon>Moesziomyces</taxon>
    </lineage>
</organism>
<dbReference type="HOGENOM" id="CLU_000604_36_6_1"/>
<dbReference type="InterPro" id="IPR017871">
    <property type="entry name" value="ABC_transporter-like_CS"/>
</dbReference>
<dbReference type="InterPro" id="IPR027417">
    <property type="entry name" value="P-loop_NTPase"/>
</dbReference>
<dbReference type="EMBL" id="AWNI01000042">
    <property type="protein sequence ID" value="ETS59587.1"/>
    <property type="molecule type" value="Genomic_DNA"/>
</dbReference>
<gene>
    <name evidence="6" type="ORF">PaG_06510</name>
</gene>
<feature type="compositionally biased region" description="Low complexity" evidence="4">
    <location>
        <begin position="104"/>
        <end position="144"/>
    </location>
</feature>
<dbReference type="InterPro" id="IPR003593">
    <property type="entry name" value="AAA+_ATPase"/>
</dbReference>
<dbReference type="InterPro" id="IPR050611">
    <property type="entry name" value="ABCF"/>
</dbReference>
<dbReference type="CDD" id="cd03221">
    <property type="entry name" value="ABCF_EF-3"/>
    <property type="match status" value="1"/>
</dbReference>
<feature type="domain" description="ABC transporter" evidence="5">
    <location>
        <begin position="211"/>
        <end position="533"/>
    </location>
</feature>
<dbReference type="SUPFAM" id="SSF52540">
    <property type="entry name" value="P-loop containing nucleoside triphosphate hydrolases"/>
    <property type="match status" value="2"/>
</dbReference>
<keyword evidence="3" id="KW-0067">ATP-binding</keyword>
<dbReference type="Gene3D" id="3.40.50.300">
    <property type="entry name" value="P-loop containing nucleotide triphosphate hydrolases"/>
    <property type="match status" value="3"/>
</dbReference>
<sequence>MVDIQPYLDTIPKSVVDTAKALKTFSKLEAVLTEHASSKHDNKDAAKAALEKKLRPVLTDAGVGKKGVLEIVDACLAVKISPPSAAATAEPATQANGVADSEQSSSRATSNEAASNEAASTEAASSSATPASSSADQPSSAQKASARKSKKSERVVKSAAKKATSSDDELSNAVTANLYLDNPDPKVRLIQALSQESRFHLDCTDTGSLEIDLKQVTVTLAGRDLLSDAHLRFKAGVHYGLVGRNGTGKSTLLTAIGEKLIPGLPRTLKILFVSQLTNARAADEDPDASVLKVVIRSDSERSQAEDESRLLSNVLENQEEEVVRDAVLKVRLDRAKDRLREARKLAVKWSGARGYGARKDLLAAEKEFEEADAEAARPPPIQPEDGSKWATEAGKLLLESQALLDEVDAVTTEARAQKILHGLGFSAERIHAPYSTLSGGWRSRASLASALLQPAHILLLDEPVNYLDLPAVLFVQQFIASIPHTVVTVSHDREFLDAVADELIILRKEKLTYFEGNLTTYERETRQERLHKLRQQEVLDRKKAAVQKSIAEAAKSAKKSGDDNKMRMVKQRQRKLDDRWGLEVNSKGHRFKLNRDMVGYYLSHRSGPDIEELDAPIRFSFADPEPLRFPGSLAHLDGVSVRYEGQKKDTIKYVNLNIGPGERVAIVGPNGHGKTTLLNAMVGKLTPSKGTVERHARATISIYAQHTLEELSSQSVTALAHFLERFPDAGDANARSFLGQLGLKGRTADTIPLTGLSGGQLVRLGLAEVMWLSPDLVVLDEVTTHLDSDTIDALIEALRLYTGAVLLVSHDRYAVKRIIELAPDPAAVEEEQDDTGPEEDDPDLDLKSAAKEPGRTYLLQNGMLRLLGGGMDEYADSVIQRLEAV</sequence>
<evidence type="ECO:0000313" key="7">
    <source>
        <dbReference type="Proteomes" id="UP000019462"/>
    </source>
</evidence>
<proteinExistence type="predicted"/>
<evidence type="ECO:0000256" key="2">
    <source>
        <dbReference type="ARBA" id="ARBA00022741"/>
    </source>
</evidence>
<dbReference type="PANTHER" id="PTHR19211:SF135">
    <property type="entry name" value="ATPASE, PUTATIVE (AFU_ORTHOLOGUE AFUA_1G16440)-RELATED"/>
    <property type="match status" value="1"/>
</dbReference>
<feature type="compositionally biased region" description="Acidic residues" evidence="4">
    <location>
        <begin position="827"/>
        <end position="843"/>
    </location>
</feature>
<protein>
    <recommendedName>
        <fullName evidence="5">ABC transporter domain-containing protein</fullName>
    </recommendedName>
</protein>
<evidence type="ECO:0000256" key="1">
    <source>
        <dbReference type="ARBA" id="ARBA00022737"/>
    </source>
</evidence>
<dbReference type="AlphaFoldDB" id="W3VFI2"/>
<dbReference type="GO" id="GO:0016887">
    <property type="term" value="F:ATP hydrolysis activity"/>
    <property type="evidence" value="ECO:0007669"/>
    <property type="project" value="InterPro"/>
</dbReference>
<feature type="compositionally biased region" description="Basic and acidic residues" evidence="4">
    <location>
        <begin position="844"/>
        <end position="853"/>
    </location>
</feature>
<dbReference type="Proteomes" id="UP000019462">
    <property type="component" value="Unassembled WGS sequence"/>
</dbReference>
<reference evidence="6 7" key="1">
    <citation type="journal article" date="2014" name="Genome Announc.">
        <title>Genome sequence of the basidiomycetous fungus Pseudozyma aphidis DSM70725, an efficient producer of biosurfactant mannosylerythritol lipids.</title>
        <authorList>
            <person name="Lorenz S."/>
            <person name="Guenther M."/>
            <person name="Grumaz C."/>
            <person name="Rupp S."/>
            <person name="Zibek S."/>
            <person name="Sohn K."/>
        </authorList>
    </citation>
    <scope>NUCLEOTIDE SEQUENCE [LARGE SCALE GENOMIC DNA]</scope>
    <source>
        <strain evidence="7">ATCC 32657 / CBS 517.83 / DSM 70725 / JCM 10318 / NBRC 10182 / NRRL Y-7954 / St-0401</strain>
    </source>
</reference>
<keyword evidence="7" id="KW-1185">Reference proteome</keyword>
<keyword evidence="2" id="KW-0547">Nucleotide-binding</keyword>
<evidence type="ECO:0000259" key="5">
    <source>
        <dbReference type="PROSITE" id="PS50893"/>
    </source>
</evidence>
<dbReference type="OrthoDB" id="2110130at2759"/>
<name>W3VFI2_MOEAP</name>
<evidence type="ECO:0000313" key="6">
    <source>
        <dbReference type="EMBL" id="ETS59587.1"/>
    </source>
</evidence>
<dbReference type="SMART" id="SM00382">
    <property type="entry name" value="AAA"/>
    <property type="match status" value="2"/>
</dbReference>
<evidence type="ECO:0000256" key="4">
    <source>
        <dbReference type="SAM" id="MobiDB-lite"/>
    </source>
</evidence>
<feature type="region of interest" description="Disordered" evidence="4">
    <location>
        <begin position="826"/>
        <end position="853"/>
    </location>
</feature>
<dbReference type="GO" id="GO:0005524">
    <property type="term" value="F:ATP binding"/>
    <property type="evidence" value="ECO:0007669"/>
    <property type="project" value="UniProtKB-KW"/>
</dbReference>
<dbReference type="PANTHER" id="PTHR19211">
    <property type="entry name" value="ATP-BINDING TRANSPORT PROTEIN-RELATED"/>
    <property type="match status" value="1"/>
</dbReference>
<accession>W3VFI2</accession>